<dbReference type="Pfam" id="PF01368">
    <property type="entry name" value="DHH"/>
    <property type="match status" value="1"/>
</dbReference>
<dbReference type="RefSeq" id="WP_117688552.1">
    <property type="nucleotide sequence ID" value="NZ_QSQN01000036.1"/>
</dbReference>
<dbReference type="Gene3D" id="3.10.310.30">
    <property type="match status" value="1"/>
</dbReference>
<keyword evidence="3" id="KW-0540">Nuclease</keyword>
<dbReference type="GO" id="GO:0003676">
    <property type="term" value="F:nucleic acid binding"/>
    <property type="evidence" value="ECO:0007669"/>
    <property type="project" value="InterPro"/>
</dbReference>
<name>A0A3E4LJI8_9FIRM</name>
<comment type="caution">
    <text evidence="9">The sequence shown here is derived from an EMBL/GenBank/DDBJ whole genome shotgun (WGS) entry which is preliminary data.</text>
</comment>
<evidence type="ECO:0000259" key="6">
    <source>
        <dbReference type="Pfam" id="PF01368"/>
    </source>
</evidence>
<dbReference type="GO" id="GO:0008409">
    <property type="term" value="F:5'-3' exonuclease activity"/>
    <property type="evidence" value="ECO:0007669"/>
    <property type="project" value="InterPro"/>
</dbReference>
<keyword evidence="5 9" id="KW-0269">Exonuclease</keyword>
<proteinExistence type="inferred from homology"/>
<dbReference type="PANTHER" id="PTHR30255:SF2">
    <property type="entry name" value="SINGLE-STRANDED-DNA-SPECIFIC EXONUCLEASE RECJ"/>
    <property type="match status" value="1"/>
</dbReference>
<dbReference type="Pfam" id="PF17768">
    <property type="entry name" value="RecJ_OB"/>
    <property type="match status" value="1"/>
</dbReference>
<dbReference type="SUPFAM" id="SSF64182">
    <property type="entry name" value="DHH phosphoesterases"/>
    <property type="match status" value="1"/>
</dbReference>
<feature type="domain" description="DDH" evidence="6">
    <location>
        <begin position="77"/>
        <end position="218"/>
    </location>
</feature>
<dbReference type="AlphaFoldDB" id="A0A3E4LJI8"/>
<dbReference type="InterPro" id="IPR051673">
    <property type="entry name" value="SSDNA_exonuclease_RecJ"/>
</dbReference>
<evidence type="ECO:0000313" key="9">
    <source>
        <dbReference type="EMBL" id="RGK37588.1"/>
    </source>
</evidence>
<dbReference type="Proteomes" id="UP000260793">
    <property type="component" value="Unassembled WGS sequence"/>
</dbReference>
<dbReference type="GO" id="GO:0006281">
    <property type="term" value="P:DNA repair"/>
    <property type="evidence" value="ECO:0007669"/>
    <property type="project" value="InterPro"/>
</dbReference>
<evidence type="ECO:0000256" key="3">
    <source>
        <dbReference type="ARBA" id="ARBA00022722"/>
    </source>
</evidence>
<dbReference type="NCBIfam" id="TIGR00644">
    <property type="entry name" value="recJ"/>
    <property type="match status" value="1"/>
</dbReference>
<dbReference type="InterPro" id="IPR001667">
    <property type="entry name" value="DDH_dom"/>
</dbReference>
<evidence type="ECO:0000259" key="7">
    <source>
        <dbReference type="Pfam" id="PF02272"/>
    </source>
</evidence>
<dbReference type="InterPro" id="IPR004610">
    <property type="entry name" value="RecJ"/>
</dbReference>
<keyword evidence="4" id="KW-0378">Hydrolase</keyword>
<gene>
    <name evidence="9" type="primary">recJ</name>
    <name evidence="9" type="ORF">DXD17_11955</name>
</gene>
<organism evidence="9 10">
    <name type="scientific">[Ruminococcus] lactaris</name>
    <dbReference type="NCBI Taxonomy" id="46228"/>
    <lineage>
        <taxon>Bacteria</taxon>
        <taxon>Bacillati</taxon>
        <taxon>Bacillota</taxon>
        <taxon>Clostridia</taxon>
        <taxon>Lachnospirales</taxon>
        <taxon>Lachnospiraceae</taxon>
        <taxon>Mediterraneibacter</taxon>
    </lineage>
</organism>
<evidence type="ECO:0000256" key="5">
    <source>
        <dbReference type="ARBA" id="ARBA00022839"/>
    </source>
</evidence>
<evidence type="ECO:0000259" key="8">
    <source>
        <dbReference type="Pfam" id="PF17768"/>
    </source>
</evidence>
<sequence>MAKWFINMKKADFNGIARKYGVSPVIARIMRNREVTTDEEINLYLNGTPGDLYDGRLMKDMECAVSILKEKIAEEKKIRIIGDYDIDGVNSTYILQKGLELAGADVDTDIPHRIKDGYGLNRALVDRAYRDGVDTILTCDNGIAAIDEIAYGKEKGMTVIVTDHHEVKFKEENGVRIYQVPAADAVIDPHQEDCNYPYKELCGAGVAYKLVRVLLEELEIDPAKAEYLIENVAIATIGDVVNLTGENRIFVRTGLEMLKKTKNEGLKALFECTGIDVENLNTYHIGFVIGPCINACGRLDTAKRALELLNAPGRREAVMMAEDLKALNESRKEMTEKGVERAVEMIETSVLKKDSVLVVYLPDCHESIAGIIAGRLKERYYRPTFVLTKTENGAKGSGRSIEAYDMFAEMNRCAELFTRFGGHKLAAGLSLPEENIGSFRKKINELSQLTEEDMQERVSIDLCLPFEYIDENLIAELKRLEPFGMGNEKPKFADRNLSVIDPRIFGKNRNVLKCRLRNERGMQMDGIYFGDVEECLEVMEQRKVMPLTFYPKINEYMGKRSIQLEIVNYQ</sequence>
<evidence type="ECO:0000256" key="1">
    <source>
        <dbReference type="ARBA" id="ARBA00005915"/>
    </source>
</evidence>
<protein>
    <recommendedName>
        <fullName evidence="2">Single-stranded-DNA-specific exonuclease RecJ</fullName>
    </recommendedName>
</protein>
<dbReference type="Pfam" id="PF02272">
    <property type="entry name" value="DHHA1"/>
    <property type="match status" value="1"/>
</dbReference>
<dbReference type="InterPro" id="IPR041122">
    <property type="entry name" value="RecJ_OB"/>
</dbReference>
<reference evidence="9 10" key="1">
    <citation type="submission" date="2018-08" db="EMBL/GenBank/DDBJ databases">
        <title>A genome reference for cultivated species of the human gut microbiota.</title>
        <authorList>
            <person name="Zou Y."/>
            <person name="Xue W."/>
            <person name="Luo G."/>
        </authorList>
    </citation>
    <scope>NUCLEOTIDE SEQUENCE [LARGE SCALE GENOMIC DNA]</scope>
    <source>
        <strain evidence="9 10">TF11-7</strain>
    </source>
</reference>
<dbReference type="Gene3D" id="3.90.1640.30">
    <property type="match status" value="1"/>
</dbReference>
<dbReference type="PANTHER" id="PTHR30255">
    <property type="entry name" value="SINGLE-STRANDED-DNA-SPECIFIC EXONUCLEASE RECJ"/>
    <property type="match status" value="1"/>
</dbReference>
<dbReference type="GO" id="GO:0006310">
    <property type="term" value="P:DNA recombination"/>
    <property type="evidence" value="ECO:0007669"/>
    <property type="project" value="InterPro"/>
</dbReference>
<dbReference type="EMBL" id="QSQN01000036">
    <property type="protein sequence ID" value="RGK37588.1"/>
    <property type="molecule type" value="Genomic_DNA"/>
</dbReference>
<evidence type="ECO:0000256" key="4">
    <source>
        <dbReference type="ARBA" id="ARBA00022801"/>
    </source>
</evidence>
<comment type="similarity">
    <text evidence="1">Belongs to the RecJ family.</text>
</comment>
<dbReference type="InterPro" id="IPR003156">
    <property type="entry name" value="DHHA1_dom"/>
</dbReference>
<evidence type="ECO:0000256" key="2">
    <source>
        <dbReference type="ARBA" id="ARBA00019841"/>
    </source>
</evidence>
<evidence type="ECO:0000313" key="10">
    <source>
        <dbReference type="Proteomes" id="UP000260793"/>
    </source>
</evidence>
<dbReference type="InterPro" id="IPR038763">
    <property type="entry name" value="DHH_sf"/>
</dbReference>
<feature type="domain" description="DHHA1" evidence="7">
    <location>
        <begin position="354"/>
        <end position="446"/>
    </location>
</feature>
<feature type="domain" description="RecJ OB" evidence="8">
    <location>
        <begin position="460"/>
        <end position="566"/>
    </location>
</feature>
<accession>A0A3E4LJI8</accession>